<organism evidence="2 3">
    <name type="scientific">Rangifer tarandus platyrhynchus</name>
    <name type="common">Svalbard reindeer</name>
    <dbReference type="NCBI Taxonomy" id="3082113"/>
    <lineage>
        <taxon>Eukaryota</taxon>
        <taxon>Metazoa</taxon>
        <taxon>Chordata</taxon>
        <taxon>Craniata</taxon>
        <taxon>Vertebrata</taxon>
        <taxon>Euteleostomi</taxon>
        <taxon>Mammalia</taxon>
        <taxon>Eutheria</taxon>
        <taxon>Laurasiatheria</taxon>
        <taxon>Artiodactyla</taxon>
        <taxon>Ruminantia</taxon>
        <taxon>Pecora</taxon>
        <taxon>Cervidae</taxon>
        <taxon>Odocoileinae</taxon>
        <taxon>Rangifer</taxon>
    </lineage>
</organism>
<feature type="region of interest" description="Disordered" evidence="1">
    <location>
        <begin position="30"/>
        <end position="73"/>
    </location>
</feature>
<feature type="compositionally biased region" description="Low complexity" evidence="1">
    <location>
        <begin position="93"/>
        <end position="104"/>
    </location>
</feature>
<evidence type="ECO:0000313" key="2">
    <source>
        <dbReference type="EMBL" id="CAI9156687.1"/>
    </source>
</evidence>
<dbReference type="Proteomes" id="UP001176941">
    <property type="component" value="Chromosome 14"/>
</dbReference>
<gene>
    <name evidence="2" type="ORF">MRATA1EN1_LOCUS5649</name>
</gene>
<dbReference type="EMBL" id="OX459950">
    <property type="protein sequence ID" value="CAI9156687.1"/>
    <property type="molecule type" value="Genomic_DNA"/>
</dbReference>
<keyword evidence="3" id="KW-1185">Reference proteome</keyword>
<protein>
    <submittedName>
        <fullName evidence="2">Uncharacterized protein</fullName>
    </submittedName>
</protein>
<feature type="region of interest" description="Disordered" evidence="1">
    <location>
        <begin position="89"/>
        <end position="125"/>
    </location>
</feature>
<name>A0ABN8Y7Z6_RANTA</name>
<evidence type="ECO:0000313" key="3">
    <source>
        <dbReference type="Proteomes" id="UP001176941"/>
    </source>
</evidence>
<feature type="compositionally biased region" description="Low complexity" evidence="1">
    <location>
        <begin position="52"/>
        <end position="66"/>
    </location>
</feature>
<sequence>MFKILQEEVYICTGVFLHLSVLSLKVRAGGNQSGRGRWGLRPVHTPGATSSGQAEAAPRGPGAEAPQEARRPEVRRLLRPCGWRVAVRRRPMRPAVTGKAAGADPPGPSRRPPASSVPTRVGTPHPVAHRWGCAVTCSHGTG</sequence>
<accession>A0ABN8Y7Z6</accession>
<proteinExistence type="predicted"/>
<reference evidence="2" key="1">
    <citation type="submission" date="2023-04" db="EMBL/GenBank/DDBJ databases">
        <authorList>
            <consortium name="ELIXIR-Norway"/>
        </authorList>
    </citation>
    <scope>NUCLEOTIDE SEQUENCE [LARGE SCALE GENOMIC DNA]</scope>
</reference>
<evidence type="ECO:0000256" key="1">
    <source>
        <dbReference type="SAM" id="MobiDB-lite"/>
    </source>
</evidence>